<comment type="caution">
    <text evidence="1">The sequence shown here is derived from an EMBL/GenBank/DDBJ whole genome shotgun (WGS) entry which is preliminary data.</text>
</comment>
<evidence type="ECO:0000313" key="2">
    <source>
        <dbReference type="Proteomes" id="UP000292052"/>
    </source>
</evidence>
<dbReference type="EMBL" id="QDEB01060367">
    <property type="protein sequence ID" value="RZC36608.1"/>
    <property type="molecule type" value="Genomic_DNA"/>
</dbReference>
<evidence type="ECO:0000313" key="1">
    <source>
        <dbReference type="EMBL" id="RZC36608.1"/>
    </source>
</evidence>
<protein>
    <submittedName>
        <fullName evidence="1">Uncharacterized protein</fullName>
    </submittedName>
</protein>
<dbReference type="AlphaFoldDB" id="A0A482VW22"/>
<sequence>MMELTFRVVAVSHPPRL</sequence>
<dbReference type="Proteomes" id="UP000292052">
    <property type="component" value="Unassembled WGS sequence"/>
</dbReference>
<accession>A0A482VW22</accession>
<proteinExistence type="predicted"/>
<reference evidence="1 2" key="1">
    <citation type="submission" date="2017-03" db="EMBL/GenBank/DDBJ databases">
        <title>Genome of the blue death feigning beetle - Asbolus verrucosus.</title>
        <authorList>
            <person name="Rider S.D."/>
        </authorList>
    </citation>
    <scope>NUCLEOTIDE SEQUENCE [LARGE SCALE GENOMIC DNA]</scope>
    <source>
        <strain evidence="1">Butters</strain>
        <tissue evidence="1">Head and leg muscle</tissue>
    </source>
</reference>
<gene>
    <name evidence="1" type="ORF">BDFB_002338</name>
</gene>
<organism evidence="1 2">
    <name type="scientific">Asbolus verrucosus</name>
    <name type="common">Desert ironclad beetle</name>
    <dbReference type="NCBI Taxonomy" id="1661398"/>
    <lineage>
        <taxon>Eukaryota</taxon>
        <taxon>Metazoa</taxon>
        <taxon>Ecdysozoa</taxon>
        <taxon>Arthropoda</taxon>
        <taxon>Hexapoda</taxon>
        <taxon>Insecta</taxon>
        <taxon>Pterygota</taxon>
        <taxon>Neoptera</taxon>
        <taxon>Endopterygota</taxon>
        <taxon>Coleoptera</taxon>
        <taxon>Polyphaga</taxon>
        <taxon>Cucujiformia</taxon>
        <taxon>Tenebrionidae</taxon>
        <taxon>Pimeliinae</taxon>
        <taxon>Asbolus</taxon>
    </lineage>
</organism>
<name>A0A482VW22_ASBVE</name>
<keyword evidence="2" id="KW-1185">Reference proteome</keyword>